<dbReference type="Gene3D" id="1.20.1250.20">
    <property type="entry name" value="MFS general substrate transporter like domains"/>
    <property type="match status" value="1"/>
</dbReference>
<feature type="transmembrane region" description="Helical" evidence="2">
    <location>
        <begin position="402"/>
        <end position="424"/>
    </location>
</feature>
<feature type="region of interest" description="Disordered" evidence="1">
    <location>
        <begin position="203"/>
        <end position="234"/>
    </location>
</feature>
<dbReference type="RefSeq" id="WP_086521763.1">
    <property type="nucleotide sequence ID" value="NZ_MDJW01000009.1"/>
</dbReference>
<dbReference type="SUPFAM" id="SSF103473">
    <property type="entry name" value="MFS general substrate transporter"/>
    <property type="match status" value="1"/>
</dbReference>
<reference evidence="3 4" key="1">
    <citation type="submission" date="2016-08" db="EMBL/GenBank/DDBJ databases">
        <title>Genome sequence of Clavibacter michiganensis spp strain CFBP7494.</title>
        <authorList>
            <person name="Thapa S.P."/>
            <person name="Coaker G."/>
            <person name="Jacques M.-A."/>
        </authorList>
    </citation>
    <scope>NUCLEOTIDE SEQUENCE [LARGE SCALE GENOMIC DNA]</scope>
    <source>
        <strain evidence="3">CFBP7494</strain>
    </source>
</reference>
<keyword evidence="2" id="KW-1133">Transmembrane helix</keyword>
<name>A0A251Y6I1_9MICO</name>
<accession>A0A251Y6I1</accession>
<feature type="transmembrane region" description="Helical" evidence="2">
    <location>
        <begin position="56"/>
        <end position="75"/>
    </location>
</feature>
<feature type="transmembrane region" description="Helical" evidence="2">
    <location>
        <begin position="373"/>
        <end position="396"/>
    </location>
</feature>
<feature type="transmembrane region" description="Helical" evidence="2">
    <location>
        <begin position="87"/>
        <end position="107"/>
    </location>
</feature>
<evidence type="ECO:0000256" key="2">
    <source>
        <dbReference type="SAM" id="Phobius"/>
    </source>
</evidence>
<evidence type="ECO:0000313" key="3">
    <source>
        <dbReference type="EMBL" id="OUE19897.1"/>
    </source>
</evidence>
<sequence>MTATRTPPPARAGYLAVLALPGALRVFLPAMLGRLSFAMVALALLLLVQARTGSFAAAGLATGAFGLANVLASPVRARLVDARGQRPVLVALAIAHALGLVGVLAVVRVGAPVAVVVVTAALAGLAMPPLGAAMRVVWAALVPDPRMRTRAYSLDAVGEEVVFTVGPLLVAALVAVADPEVAVLASAAASVLGTLGMTSSRLSRAQGARPPASARPAAPEAHGAAGSSRRRPADPLRQPLVVPLLVTLLGVGAVLGSVEVAVAALAERAGGTALAGPLLAAFAAGSAVGGLAYGSRAWRAPARIRLVVLVAAMLAATALLAVVAARVPAAPDALALLLLGAALVPVGLFLAPAMVSGYLLADAQTEPSVRTEASAWVNTAVNTGVALAAAAVGAVVDAAGPVAGIVCGGLAALVVAGIAAPSLLRRRATAWSAAQTAADPCGL</sequence>
<dbReference type="PANTHER" id="PTHR23542">
    <property type="match status" value="1"/>
</dbReference>
<feature type="transmembrane region" description="Helical" evidence="2">
    <location>
        <begin position="333"/>
        <end position="361"/>
    </location>
</feature>
<dbReference type="InterPro" id="IPR011701">
    <property type="entry name" value="MFS"/>
</dbReference>
<evidence type="ECO:0000313" key="4">
    <source>
        <dbReference type="Proteomes" id="UP000194837"/>
    </source>
</evidence>
<keyword evidence="2" id="KW-0472">Membrane</keyword>
<proteinExistence type="predicted"/>
<feature type="transmembrane region" description="Helical" evidence="2">
    <location>
        <begin position="12"/>
        <end position="28"/>
    </location>
</feature>
<dbReference type="PANTHER" id="PTHR23542:SF1">
    <property type="entry name" value="MAJOR FACILITATOR SUPERFAMILY (MFS) PROFILE DOMAIN-CONTAINING PROTEIN"/>
    <property type="match status" value="1"/>
</dbReference>
<dbReference type="InterPro" id="IPR036259">
    <property type="entry name" value="MFS_trans_sf"/>
</dbReference>
<organism evidence="3 4">
    <name type="scientific">Clavibacter michiganensis</name>
    <dbReference type="NCBI Taxonomy" id="28447"/>
    <lineage>
        <taxon>Bacteria</taxon>
        <taxon>Bacillati</taxon>
        <taxon>Actinomycetota</taxon>
        <taxon>Actinomycetes</taxon>
        <taxon>Micrococcales</taxon>
        <taxon>Microbacteriaceae</taxon>
        <taxon>Clavibacter</taxon>
    </lineage>
</organism>
<feature type="transmembrane region" description="Helical" evidence="2">
    <location>
        <begin position="272"/>
        <end position="294"/>
    </location>
</feature>
<feature type="transmembrane region" description="Helical" evidence="2">
    <location>
        <begin position="113"/>
        <end position="142"/>
    </location>
</feature>
<evidence type="ECO:0000256" key="1">
    <source>
        <dbReference type="SAM" id="MobiDB-lite"/>
    </source>
</evidence>
<dbReference type="Proteomes" id="UP000194837">
    <property type="component" value="Unassembled WGS sequence"/>
</dbReference>
<feature type="compositionally biased region" description="Low complexity" evidence="1">
    <location>
        <begin position="203"/>
        <end position="227"/>
    </location>
</feature>
<feature type="transmembrane region" description="Helical" evidence="2">
    <location>
        <begin position="306"/>
        <end position="327"/>
    </location>
</feature>
<dbReference type="GO" id="GO:0022857">
    <property type="term" value="F:transmembrane transporter activity"/>
    <property type="evidence" value="ECO:0007669"/>
    <property type="project" value="InterPro"/>
</dbReference>
<protein>
    <submittedName>
        <fullName evidence="3">Major Facilitator Superfamily protein</fullName>
    </submittedName>
</protein>
<comment type="caution">
    <text evidence="3">The sequence shown here is derived from an EMBL/GenBank/DDBJ whole genome shotgun (WGS) entry which is preliminary data.</text>
</comment>
<dbReference type="AlphaFoldDB" id="A0A251Y6I1"/>
<gene>
    <name evidence="3" type="ORF">BFL34_02040</name>
</gene>
<dbReference type="EMBL" id="MDJW01000009">
    <property type="protein sequence ID" value="OUE19897.1"/>
    <property type="molecule type" value="Genomic_DNA"/>
</dbReference>
<keyword evidence="2" id="KW-0812">Transmembrane</keyword>
<feature type="transmembrane region" description="Helical" evidence="2">
    <location>
        <begin position="240"/>
        <end position="266"/>
    </location>
</feature>
<dbReference type="Pfam" id="PF07690">
    <property type="entry name" value="MFS_1"/>
    <property type="match status" value="1"/>
</dbReference>